<feature type="transmembrane region" description="Helical" evidence="7">
    <location>
        <begin position="325"/>
        <end position="345"/>
    </location>
</feature>
<dbReference type="RefSeq" id="WP_387988490.1">
    <property type="nucleotide sequence ID" value="NZ_JBHSGR010000009.1"/>
</dbReference>
<evidence type="ECO:0000259" key="8">
    <source>
        <dbReference type="Pfam" id="PF02397"/>
    </source>
</evidence>
<evidence type="ECO:0000256" key="1">
    <source>
        <dbReference type="ARBA" id="ARBA00004141"/>
    </source>
</evidence>
<dbReference type="Pfam" id="PF02397">
    <property type="entry name" value="Bac_transf"/>
    <property type="match status" value="1"/>
</dbReference>
<dbReference type="PANTHER" id="PTHR30576">
    <property type="entry name" value="COLANIC BIOSYNTHESIS UDP-GLUCOSE LIPID CARRIER TRANSFERASE"/>
    <property type="match status" value="1"/>
</dbReference>
<evidence type="ECO:0000256" key="3">
    <source>
        <dbReference type="ARBA" id="ARBA00022679"/>
    </source>
</evidence>
<evidence type="ECO:0000256" key="7">
    <source>
        <dbReference type="SAM" id="Phobius"/>
    </source>
</evidence>
<reference evidence="10" key="1">
    <citation type="journal article" date="2019" name="Int. J. Syst. Evol. Microbiol.">
        <title>The Global Catalogue of Microorganisms (GCM) 10K type strain sequencing project: providing services to taxonomists for standard genome sequencing and annotation.</title>
        <authorList>
            <consortium name="The Broad Institute Genomics Platform"/>
            <consortium name="The Broad Institute Genome Sequencing Center for Infectious Disease"/>
            <person name="Wu L."/>
            <person name="Ma J."/>
        </authorList>
    </citation>
    <scope>NUCLEOTIDE SEQUENCE [LARGE SCALE GENOMIC DNA]</scope>
    <source>
        <strain evidence="10">CCUG 62763</strain>
    </source>
</reference>
<protein>
    <submittedName>
        <fullName evidence="9">Sugar transferase</fullName>
        <ecNumber evidence="9">2.7.8.-</ecNumber>
    </submittedName>
</protein>
<dbReference type="EMBL" id="JBHSGR010000009">
    <property type="protein sequence ID" value="MFC4693770.1"/>
    <property type="molecule type" value="Genomic_DNA"/>
</dbReference>
<keyword evidence="5 7" id="KW-1133">Transmembrane helix</keyword>
<dbReference type="NCBIfam" id="TIGR03025">
    <property type="entry name" value="EPS_sugtrans"/>
    <property type="match status" value="1"/>
</dbReference>
<sequence length="512" mass="55239">MTASTTVPPAPGDDAPRPVRTLSLTGVEERVPGPLLDRPVYDPFSARRRRTPEWLVSYTVALIAGDLLAVAAGLALAVPLPSGAAPASAAGPVLLGLGWLVLLAGAGTYAERRLGTGDDEYRRVLTAGLLATTALGAAAALLPSTSLDRLLLVAAPTTVLATLLGRLLNRRRLHAARRRGLMTKRVVVLGRDVAVADLVRRLRRDATAGLRVVGACVPRPEEALAVRAEGVPVIGTLAGAVRAVDDARADAVVVASASETAGEYLRDLTWRLEGTNVEVLVGPGLVEVASNRLQVRPTSTVPLIQVQEPEFRGGRRLAKSLVDRAVAGVLLVVFAPFLVAIAVAVRATSRGPALYRHRRIGKRGREFDLLKFRSMVVDADSRIEALLVLNEGNDVQFKMRRDPRVTRVGGFLRSFSLDELPQLVNVLKGDMSLVGPRPHVTREVEQYGADMHRRLLVKPGITGLWQVSGRSDLTWDESVELDVRYVENWSLGLDLAILWRTVRAVLRRSGAY</sequence>
<feature type="transmembrane region" description="Helical" evidence="7">
    <location>
        <begin position="55"/>
        <end position="78"/>
    </location>
</feature>
<feature type="transmembrane region" description="Helical" evidence="7">
    <location>
        <begin position="150"/>
        <end position="169"/>
    </location>
</feature>
<dbReference type="Pfam" id="PF13727">
    <property type="entry name" value="CoA_binding_3"/>
    <property type="match status" value="1"/>
</dbReference>
<dbReference type="InterPro" id="IPR017475">
    <property type="entry name" value="EPS_sugar_tfrase"/>
</dbReference>
<dbReference type="EC" id="2.7.8.-" evidence="9"/>
<keyword evidence="3 9" id="KW-0808">Transferase</keyword>
<evidence type="ECO:0000256" key="5">
    <source>
        <dbReference type="ARBA" id="ARBA00022989"/>
    </source>
</evidence>
<organism evidence="9 10">
    <name type="scientific">Geodermatophilus arenarius</name>
    <dbReference type="NCBI Taxonomy" id="1137990"/>
    <lineage>
        <taxon>Bacteria</taxon>
        <taxon>Bacillati</taxon>
        <taxon>Actinomycetota</taxon>
        <taxon>Actinomycetes</taxon>
        <taxon>Geodermatophilales</taxon>
        <taxon>Geodermatophilaceae</taxon>
        <taxon>Geodermatophilus</taxon>
    </lineage>
</organism>
<comment type="caution">
    <text evidence="9">The sequence shown here is derived from an EMBL/GenBank/DDBJ whole genome shotgun (WGS) entry which is preliminary data.</text>
</comment>
<name>A0ABV9LJZ4_9ACTN</name>
<keyword evidence="4 7" id="KW-0812">Transmembrane</keyword>
<evidence type="ECO:0000313" key="9">
    <source>
        <dbReference type="EMBL" id="MFC4693770.1"/>
    </source>
</evidence>
<keyword evidence="6 7" id="KW-0472">Membrane</keyword>
<evidence type="ECO:0000256" key="6">
    <source>
        <dbReference type="ARBA" id="ARBA00023136"/>
    </source>
</evidence>
<dbReference type="InterPro" id="IPR003362">
    <property type="entry name" value="Bact_transf"/>
</dbReference>
<comment type="similarity">
    <text evidence="2">Belongs to the bacterial sugar transferase family.</text>
</comment>
<dbReference type="PANTHER" id="PTHR30576:SF10">
    <property type="entry name" value="SLL5057 PROTEIN"/>
    <property type="match status" value="1"/>
</dbReference>
<proteinExistence type="inferred from homology"/>
<dbReference type="GO" id="GO:0016740">
    <property type="term" value="F:transferase activity"/>
    <property type="evidence" value="ECO:0007669"/>
    <property type="project" value="UniProtKB-KW"/>
</dbReference>
<evidence type="ECO:0000256" key="4">
    <source>
        <dbReference type="ARBA" id="ARBA00022692"/>
    </source>
</evidence>
<keyword evidence="10" id="KW-1185">Reference proteome</keyword>
<feature type="transmembrane region" description="Helical" evidence="7">
    <location>
        <begin position="84"/>
        <end position="103"/>
    </location>
</feature>
<dbReference type="Gene3D" id="3.40.50.720">
    <property type="entry name" value="NAD(P)-binding Rossmann-like Domain"/>
    <property type="match status" value="1"/>
</dbReference>
<feature type="transmembrane region" description="Helical" evidence="7">
    <location>
        <begin position="124"/>
        <end position="144"/>
    </location>
</feature>
<dbReference type="Proteomes" id="UP001596025">
    <property type="component" value="Unassembled WGS sequence"/>
</dbReference>
<feature type="domain" description="Bacterial sugar transferase" evidence="8">
    <location>
        <begin position="319"/>
        <end position="506"/>
    </location>
</feature>
<accession>A0ABV9LJZ4</accession>
<gene>
    <name evidence="9" type="ORF">ACFO3M_10280</name>
</gene>
<comment type="subcellular location">
    <subcellularLocation>
        <location evidence="1">Membrane</location>
        <topology evidence="1">Multi-pass membrane protein</topology>
    </subcellularLocation>
</comment>
<evidence type="ECO:0000256" key="2">
    <source>
        <dbReference type="ARBA" id="ARBA00006464"/>
    </source>
</evidence>
<evidence type="ECO:0000313" key="10">
    <source>
        <dbReference type="Proteomes" id="UP001596025"/>
    </source>
</evidence>